<dbReference type="Pfam" id="PF13196">
    <property type="entry name" value="DUF4012"/>
    <property type="match status" value="1"/>
</dbReference>
<proteinExistence type="predicted"/>
<sequence>MQIPYLPISMSKNEVKIKKLVLRISLITFTFLLSLFILFSSFCSLSIYKFANAIIQNDENLYGKTYVNAGFCINWFTPFEELAKAFRNKKYIVLLQNNYELRASGGFMGSYAVLNFGSTGLETWKVENIYVPDGQLKGHVTPIKPIQQAFRTGDWRLRDSNWEVDFPKAAKDIEWFFNKGGEENIDGIIAINFSLFENLVKILGNINVTDYDIKVYPNSLYILTQTYSEKDSFPGSTQKQSFLNSLGKSMLNKVKEASVITKIKITLMLINELKNGQILISIKDNNLAQKLNRLNLDGSLGNYNFDFLYPVESNLGANKANGYIERSIIQNVNIKNNKITSQVTITWKNRSVYESPKPPSFWGGNYINYERIVLPKNAINITVTVNNKNYLFKNIKDISNLPRIENDFTYSLEQYGNFQIIGFWVLVPAKYSLSSILSYNLPLKQEQKKYEVNIKSQPGIKNLEYNLILNGKILVKEILNGNKIYKRNIEKI</sequence>
<feature type="transmembrane region" description="Helical" evidence="1">
    <location>
        <begin position="20"/>
        <end position="42"/>
    </location>
</feature>
<evidence type="ECO:0000256" key="1">
    <source>
        <dbReference type="SAM" id="Phobius"/>
    </source>
</evidence>
<evidence type="ECO:0000313" key="3">
    <source>
        <dbReference type="Proteomes" id="UP000178533"/>
    </source>
</evidence>
<dbReference type="STRING" id="1802481.A2W13_00670"/>
<dbReference type="EMBL" id="MGFT01000004">
    <property type="protein sequence ID" value="OGM12154.1"/>
    <property type="molecule type" value="Genomic_DNA"/>
</dbReference>
<keyword evidence="1" id="KW-1133">Transmembrane helix</keyword>
<organism evidence="2 3">
    <name type="scientific">Candidatus Woesebacteria bacterium RBG_16_36_11</name>
    <dbReference type="NCBI Taxonomy" id="1802481"/>
    <lineage>
        <taxon>Bacteria</taxon>
        <taxon>Candidatus Woeseibacteriota</taxon>
    </lineage>
</organism>
<dbReference type="InterPro" id="IPR025101">
    <property type="entry name" value="DUF4012"/>
</dbReference>
<protein>
    <recommendedName>
        <fullName evidence="4">DUF4012 domain-containing protein</fullName>
    </recommendedName>
</protein>
<gene>
    <name evidence="2" type="ORF">A2W13_00670</name>
</gene>
<accession>A0A1F7XAV6</accession>
<dbReference type="AlphaFoldDB" id="A0A1F7XAV6"/>
<keyword evidence="1" id="KW-0812">Transmembrane</keyword>
<dbReference type="Proteomes" id="UP000178533">
    <property type="component" value="Unassembled WGS sequence"/>
</dbReference>
<evidence type="ECO:0008006" key="4">
    <source>
        <dbReference type="Google" id="ProtNLM"/>
    </source>
</evidence>
<keyword evidence="1" id="KW-0472">Membrane</keyword>
<comment type="caution">
    <text evidence="2">The sequence shown here is derived from an EMBL/GenBank/DDBJ whole genome shotgun (WGS) entry which is preliminary data.</text>
</comment>
<name>A0A1F7XAV6_9BACT</name>
<evidence type="ECO:0000313" key="2">
    <source>
        <dbReference type="EMBL" id="OGM12154.1"/>
    </source>
</evidence>
<reference evidence="2 3" key="1">
    <citation type="journal article" date="2016" name="Nat. Commun.">
        <title>Thousands of microbial genomes shed light on interconnected biogeochemical processes in an aquifer system.</title>
        <authorList>
            <person name="Anantharaman K."/>
            <person name="Brown C.T."/>
            <person name="Hug L.A."/>
            <person name="Sharon I."/>
            <person name="Castelle C.J."/>
            <person name="Probst A.J."/>
            <person name="Thomas B.C."/>
            <person name="Singh A."/>
            <person name="Wilkins M.J."/>
            <person name="Karaoz U."/>
            <person name="Brodie E.L."/>
            <person name="Williams K.H."/>
            <person name="Hubbard S.S."/>
            <person name="Banfield J.F."/>
        </authorList>
    </citation>
    <scope>NUCLEOTIDE SEQUENCE [LARGE SCALE GENOMIC DNA]</scope>
</reference>